<sequence>MGRQTSLPETSHSFQTSDFRHDLEVVDEDSMNQAYVCSQEATEKPKPSFIIGPGGVPIPQLNHLKHLAPNGNIRVMCLTWNMASRKRTKIKHYLWICPLSNRLSSKYHHEAVQILSDSLRDTHIVFCWVRKWTQMLLIFIRSELIRYASRKHTYYFYTLVTETKSCNWQQPFDQFMSLFFQLFKAYYFICVNYSNLKVLCARFLFLAPEWQFISTSVIVKPLRTKGAIQVSFQLFQITLAFVACHLSYGPLVHRRNDYSKIIDALKLDQDDKGKHYLDGIFWFGDLNFRILSRQRFDELQESTVCENPNRFFADLLADDELTIEKTKGEIFGGFIEPTISFPPTHKFVVGTNDYAFNRIPSYTDRVLYFSKDSSRILPIVYDSLWEESSSDHKPVYAVFNVRVTDSCN</sequence>
<dbReference type="WBParaSite" id="SMUV_0000564601-mRNA-1">
    <property type="protein sequence ID" value="SMUV_0000564601-mRNA-1"/>
    <property type="gene ID" value="SMUV_0000564601"/>
</dbReference>
<protein>
    <submittedName>
        <fullName evidence="3">IPPc domain-containing protein</fullName>
    </submittedName>
</protein>
<dbReference type="GO" id="GO:0005737">
    <property type="term" value="C:cytoplasm"/>
    <property type="evidence" value="ECO:0007669"/>
    <property type="project" value="TreeGrafter"/>
</dbReference>
<evidence type="ECO:0000313" key="2">
    <source>
        <dbReference type="Proteomes" id="UP000046393"/>
    </source>
</evidence>
<name>A0A158R572_9BILA</name>
<dbReference type="InterPro" id="IPR036691">
    <property type="entry name" value="Endo/exonu/phosph_ase_sf"/>
</dbReference>
<evidence type="ECO:0000313" key="3">
    <source>
        <dbReference type="WBParaSite" id="SMUV_0000564601-mRNA-1"/>
    </source>
</evidence>
<dbReference type="GO" id="GO:0046856">
    <property type="term" value="P:phosphatidylinositol dephosphorylation"/>
    <property type="evidence" value="ECO:0007669"/>
    <property type="project" value="InterPro"/>
</dbReference>
<dbReference type="PANTHER" id="PTHR11200">
    <property type="entry name" value="INOSITOL 5-PHOSPHATASE"/>
    <property type="match status" value="1"/>
</dbReference>
<dbReference type="GO" id="GO:0001726">
    <property type="term" value="C:ruffle"/>
    <property type="evidence" value="ECO:0007669"/>
    <property type="project" value="TreeGrafter"/>
</dbReference>
<dbReference type="AlphaFoldDB" id="A0A158R572"/>
<dbReference type="Proteomes" id="UP000046393">
    <property type="component" value="Unplaced"/>
</dbReference>
<dbReference type="GO" id="GO:0004439">
    <property type="term" value="F:phosphatidylinositol-4,5-bisphosphate 5-phosphatase activity"/>
    <property type="evidence" value="ECO:0007669"/>
    <property type="project" value="TreeGrafter"/>
</dbReference>
<reference evidence="3" key="1">
    <citation type="submission" date="2016-04" db="UniProtKB">
        <authorList>
            <consortium name="WormBaseParasite"/>
        </authorList>
    </citation>
    <scope>IDENTIFICATION</scope>
</reference>
<keyword evidence="2" id="KW-1185">Reference proteome</keyword>
<dbReference type="InterPro" id="IPR046985">
    <property type="entry name" value="IP5"/>
</dbReference>
<feature type="domain" description="Inositol polyphosphate-related phosphatase" evidence="1">
    <location>
        <begin position="71"/>
        <end position="407"/>
    </location>
</feature>
<organism evidence="2 3">
    <name type="scientific">Syphacia muris</name>
    <dbReference type="NCBI Taxonomy" id="451379"/>
    <lineage>
        <taxon>Eukaryota</taxon>
        <taxon>Metazoa</taxon>
        <taxon>Ecdysozoa</taxon>
        <taxon>Nematoda</taxon>
        <taxon>Chromadorea</taxon>
        <taxon>Rhabditida</taxon>
        <taxon>Spirurina</taxon>
        <taxon>Oxyuridomorpha</taxon>
        <taxon>Oxyuroidea</taxon>
        <taxon>Oxyuridae</taxon>
        <taxon>Syphacia</taxon>
    </lineage>
</organism>
<dbReference type="GO" id="GO:0005886">
    <property type="term" value="C:plasma membrane"/>
    <property type="evidence" value="ECO:0007669"/>
    <property type="project" value="TreeGrafter"/>
</dbReference>
<dbReference type="STRING" id="451379.A0A158R572"/>
<proteinExistence type="predicted"/>
<accession>A0A158R572</accession>
<evidence type="ECO:0000259" key="1">
    <source>
        <dbReference type="SMART" id="SM00128"/>
    </source>
</evidence>
<dbReference type="PANTHER" id="PTHR11200:SF275">
    <property type="entry name" value="LD06095P"/>
    <property type="match status" value="1"/>
</dbReference>
<dbReference type="Gene3D" id="3.60.10.10">
    <property type="entry name" value="Endonuclease/exonuclease/phosphatase"/>
    <property type="match status" value="1"/>
</dbReference>
<dbReference type="SUPFAM" id="SSF56219">
    <property type="entry name" value="DNase I-like"/>
    <property type="match status" value="1"/>
</dbReference>
<dbReference type="Pfam" id="PF22669">
    <property type="entry name" value="Exo_endo_phos2"/>
    <property type="match status" value="1"/>
</dbReference>
<dbReference type="SMART" id="SM00128">
    <property type="entry name" value="IPPc"/>
    <property type="match status" value="1"/>
</dbReference>
<dbReference type="InterPro" id="IPR000300">
    <property type="entry name" value="IPPc"/>
</dbReference>